<dbReference type="InterPro" id="IPR036852">
    <property type="entry name" value="Peptidase_S8/S53_dom_sf"/>
</dbReference>
<gene>
    <name evidence="11" type="ORF">PT974_05466</name>
</gene>
<protein>
    <submittedName>
        <fullName evidence="11">Minor extracellular protease Vpr-like protein</fullName>
    </submittedName>
</protein>
<feature type="active site" description="Charge relay system" evidence="6">
    <location>
        <position position="170"/>
    </location>
</feature>
<dbReference type="Pfam" id="PF06280">
    <property type="entry name" value="fn3_5"/>
    <property type="match status" value="1"/>
</dbReference>
<dbReference type="SUPFAM" id="SSF52743">
    <property type="entry name" value="Subtilisin-like"/>
    <property type="match status" value="1"/>
</dbReference>
<organism evidence="11 12">
    <name type="scientific">Cladobotryum mycophilum</name>
    <dbReference type="NCBI Taxonomy" id="491253"/>
    <lineage>
        <taxon>Eukaryota</taxon>
        <taxon>Fungi</taxon>
        <taxon>Dikarya</taxon>
        <taxon>Ascomycota</taxon>
        <taxon>Pezizomycotina</taxon>
        <taxon>Sordariomycetes</taxon>
        <taxon>Hypocreomycetidae</taxon>
        <taxon>Hypocreales</taxon>
        <taxon>Hypocreaceae</taxon>
        <taxon>Cladobotryum</taxon>
    </lineage>
</organism>
<dbReference type="InterPro" id="IPR023828">
    <property type="entry name" value="Peptidase_S8_Ser-AS"/>
</dbReference>
<feature type="domain" description="Peptidase S8/S53" evidence="9">
    <location>
        <begin position="161"/>
        <end position="594"/>
    </location>
</feature>
<name>A0ABR0SIT7_9HYPO</name>
<dbReference type="PROSITE" id="PS51892">
    <property type="entry name" value="SUBTILASE"/>
    <property type="match status" value="1"/>
</dbReference>
<evidence type="ECO:0000259" key="10">
    <source>
        <dbReference type="Pfam" id="PF06280"/>
    </source>
</evidence>
<dbReference type="InterPro" id="IPR010435">
    <property type="entry name" value="C5a/SBT2-like_Fn3"/>
</dbReference>
<keyword evidence="3 8" id="KW-0732">Signal</keyword>
<evidence type="ECO:0000256" key="3">
    <source>
        <dbReference type="ARBA" id="ARBA00022729"/>
    </source>
</evidence>
<evidence type="ECO:0000256" key="2">
    <source>
        <dbReference type="ARBA" id="ARBA00022670"/>
    </source>
</evidence>
<dbReference type="PANTHER" id="PTHR43806:SF66">
    <property type="entry name" value="SERIN ENDOPEPTIDASE"/>
    <property type="match status" value="1"/>
</dbReference>
<dbReference type="Pfam" id="PF00082">
    <property type="entry name" value="Peptidase_S8"/>
    <property type="match status" value="1"/>
</dbReference>
<dbReference type="PROSITE" id="PS00137">
    <property type="entry name" value="SUBTILASE_HIS"/>
    <property type="match status" value="1"/>
</dbReference>
<evidence type="ECO:0000256" key="7">
    <source>
        <dbReference type="RuleBase" id="RU003355"/>
    </source>
</evidence>
<evidence type="ECO:0000259" key="9">
    <source>
        <dbReference type="Pfam" id="PF00082"/>
    </source>
</evidence>
<dbReference type="Gene3D" id="2.60.40.1710">
    <property type="entry name" value="Subtilisin-like superfamily"/>
    <property type="match status" value="1"/>
</dbReference>
<feature type="domain" description="C5a peptidase/Subtilisin-like protease SBT2-like Fn3-like" evidence="10">
    <location>
        <begin position="626"/>
        <end position="745"/>
    </location>
</feature>
<dbReference type="InterPro" id="IPR015500">
    <property type="entry name" value="Peptidase_S8_subtilisin-rel"/>
</dbReference>
<dbReference type="InterPro" id="IPR022398">
    <property type="entry name" value="Peptidase_S8_His-AS"/>
</dbReference>
<dbReference type="PROSITE" id="PS00136">
    <property type="entry name" value="SUBTILASE_ASP"/>
    <property type="match status" value="1"/>
</dbReference>
<dbReference type="InterPro" id="IPR023827">
    <property type="entry name" value="Peptidase_S8_Asp-AS"/>
</dbReference>
<dbReference type="Gene3D" id="3.40.50.200">
    <property type="entry name" value="Peptidase S8/S53 domain"/>
    <property type="match status" value="2"/>
</dbReference>
<feature type="signal peptide" evidence="8">
    <location>
        <begin position="1"/>
        <end position="21"/>
    </location>
</feature>
<evidence type="ECO:0000256" key="4">
    <source>
        <dbReference type="ARBA" id="ARBA00022801"/>
    </source>
</evidence>
<evidence type="ECO:0000256" key="5">
    <source>
        <dbReference type="ARBA" id="ARBA00022825"/>
    </source>
</evidence>
<reference evidence="11 12" key="1">
    <citation type="submission" date="2024-01" db="EMBL/GenBank/DDBJ databases">
        <title>Complete genome of Cladobotryum mycophilum ATHUM6906.</title>
        <authorList>
            <person name="Christinaki A.C."/>
            <person name="Myridakis A.I."/>
            <person name="Kouvelis V.N."/>
        </authorList>
    </citation>
    <scope>NUCLEOTIDE SEQUENCE [LARGE SCALE GENOMIC DNA]</scope>
    <source>
        <strain evidence="11 12">ATHUM6906</strain>
    </source>
</reference>
<evidence type="ECO:0000313" key="11">
    <source>
        <dbReference type="EMBL" id="KAK5992069.1"/>
    </source>
</evidence>
<dbReference type="EMBL" id="JAVFKD010000012">
    <property type="protein sequence ID" value="KAK5992069.1"/>
    <property type="molecule type" value="Genomic_DNA"/>
</dbReference>
<dbReference type="InterPro" id="IPR050131">
    <property type="entry name" value="Peptidase_S8_subtilisin-like"/>
</dbReference>
<dbReference type="PRINTS" id="PR00723">
    <property type="entry name" value="SUBTILISIN"/>
</dbReference>
<dbReference type="Proteomes" id="UP001338125">
    <property type="component" value="Unassembled WGS sequence"/>
</dbReference>
<evidence type="ECO:0000256" key="6">
    <source>
        <dbReference type="PROSITE-ProRule" id="PRU01240"/>
    </source>
</evidence>
<feature type="active site" description="Charge relay system" evidence="6">
    <location>
        <position position="222"/>
    </location>
</feature>
<dbReference type="PROSITE" id="PS00138">
    <property type="entry name" value="SUBTILASE_SER"/>
    <property type="match status" value="1"/>
</dbReference>
<keyword evidence="2 6" id="KW-0645">Protease</keyword>
<sequence>MKLISALSGAVVALFGALVSAQTSSLNDAGNGVSQNITYIPNTYIVELEPSTGASPSTLFGQNHRSKSTYQVRREFNNAKYFYGLSLTVADGDIKQADILNTRGVKNVWPVRVMPRPEPYFAAAPPAFGNGTLPHLTGDSDVNRPLKMANVDKLHKQGIKGKGVKIGIIDSGVDYLHPALGGGFGKGFKISFGHDFVGDDYTGANTPVPDNDPLATCASGGHGTHVAGIITASDPADQGFGLVGVAPEATVGMYRVFGCNGGAGDDIVMAAMQQAVEDGVDLITMSLGGLRYWEQSTPYVQFVKNIVDSGVALIAALGNEGEGGPYAVSTPGMVPDALAVGAVENEVYPTTYRAPNNIGGSLDYISLLPHLDQQPIDLFRVGSGLGVPVTDQLANGCNNDVWTAAGKAVTDGARTAALLYSDPFCYIGLYSKKLQALNITTIVYYTNDPNSQILLSEPGEPEQFNILYLTYEQSQRLVKDVSGLKPDQKYTLSFNSSEVHSSRNPAGHAVDFYSSIGPTIEMSLKPQLAAPGGNILSTFPRSGGGYAVLSGTSMATPFVAGVYALLKSQRPKLNISKYTSILQSTASPIKVQNLDILSSVGQQGAGLIDAYAAINADSQISPSQLSLRDSAKPAKQTITVKNTSKKSKKYVVSHSGASYTRTITNFTSASPNVFRRFTLTHEAVYASAQFSKSLFTLQPGASASFDVQFSPPVEQHPESEPIYSGFVRIDTDSDHYVVPYLGIPYNRYDAVYIARDTAKWVGSNAPFTSAHPFSASDMNIGNYTLFNIDGSIPDDYVLPSTGFVVVQPTNLVRLDAVPVNTTFKPTFYGFDPSIKFNVSDIDVPLLPGFVGVPTYGLLSQWGFGNAPTGIDTRAIVQWPWPNVVTSYTMTTPTLKYENGTDFTITSGAFRPLLRVQKYGTNGTRAEDFQSWLGPICNVKTA</sequence>
<feature type="chain" id="PRO_5045593772" evidence="8">
    <location>
        <begin position="22"/>
        <end position="941"/>
    </location>
</feature>
<dbReference type="InterPro" id="IPR000209">
    <property type="entry name" value="Peptidase_S8/S53_dom"/>
</dbReference>
<keyword evidence="5 6" id="KW-0720">Serine protease</keyword>
<comment type="similarity">
    <text evidence="1 6 7">Belongs to the peptidase S8 family.</text>
</comment>
<evidence type="ECO:0000313" key="12">
    <source>
        <dbReference type="Proteomes" id="UP001338125"/>
    </source>
</evidence>
<dbReference type="CDD" id="cd07489">
    <property type="entry name" value="Peptidases_S8_5"/>
    <property type="match status" value="1"/>
</dbReference>
<feature type="active site" description="Charge relay system" evidence="6">
    <location>
        <position position="553"/>
    </location>
</feature>
<dbReference type="PANTHER" id="PTHR43806">
    <property type="entry name" value="PEPTIDASE S8"/>
    <property type="match status" value="1"/>
</dbReference>
<dbReference type="InterPro" id="IPR034187">
    <property type="entry name" value="Peptidases_S8_5"/>
</dbReference>
<comment type="caution">
    <text evidence="11">The sequence shown here is derived from an EMBL/GenBank/DDBJ whole genome shotgun (WGS) entry which is preliminary data.</text>
</comment>
<keyword evidence="4 6" id="KW-0378">Hydrolase</keyword>
<proteinExistence type="inferred from homology"/>
<evidence type="ECO:0000256" key="8">
    <source>
        <dbReference type="SAM" id="SignalP"/>
    </source>
</evidence>
<keyword evidence="12" id="KW-1185">Reference proteome</keyword>
<evidence type="ECO:0000256" key="1">
    <source>
        <dbReference type="ARBA" id="ARBA00011073"/>
    </source>
</evidence>
<accession>A0ABR0SIT7</accession>